<proteinExistence type="evidence at transcript level"/>
<protein>
    <submittedName>
        <fullName evidence="4">Protein disulfide-isomerase</fullName>
    </submittedName>
</protein>
<evidence type="ECO:0000256" key="1">
    <source>
        <dbReference type="SAM" id="Phobius"/>
    </source>
</evidence>
<dbReference type="GO" id="GO:0005788">
    <property type="term" value="C:endoplasmic reticulum lumen"/>
    <property type="evidence" value="ECO:0007669"/>
    <property type="project" value="TreeGrafter"/>
</dbReference>
<dbReference type="PANTHER" id="PTHR45815">
    <property type="entry name" value="PROTEIN DISULFIDE-ISOMERASE A6"/>
    <property type="match status" value="1"/>
</dbReference>
<dbReference type="Gene3D" id="3.40.30.10">
    <property type="entry name" value="Glutaredoxin"/>
    <property type="match status" value="1"/>
</dbReference>
<keyword evidence="4" id="KW-0413">Isomerase</keyword>
<dbReference type="PANTHER" id="PTHR45815:SF3">
    <property type="entry name" value="PROTEIN DISULFIDE-ISOMERASE A6"/>
    <property type="match status" value="1"/>
</dbReference>
<evidence type="ECO:0000313" key="4">
    <source>
        <dbReference type="EMBL" id="ABO47865.1"/>
    </source>
</evidence>
<feature type="chain" id="PRO_5002673481" evidence="2">
    <location>
        <begin position="24"/>
        <end position="205"/>
    </location>
</feature>
<dbReference type="InterPro" id="IPR036249">
    <property type="entry name" value="Thioredoxin-like_sf"/>
</dbReference>
<keyword evidence="1" id="KW-0472">Membrane</keyword>
<keyword evidence="1" id="KW-1133">Transmembrane helix</keyword>
<keyword evidence="1" id="KW-0812">Transmembrane</keyword>
<name>A4UHA7_ALEFU</name>
<dbReference type="Pfam" id="PF00085">
    <property type="entry name" value="Thioredoxin"/>
    <property type="match status" value="1"/>
</dbReference>
<evidence type="ECO:0000259" key="3">
    <source>
        <dbReference type="PROSITE" id="PS51352"/>
    </source>
</evidence>
<dbReference type="InterPro" id="IPR017937">
    <property type="entry name" value="Thioredoxin_CS"/>
</dbReference>
<keyword evidence="2" id="KW-0732">Signal</keyword>
<evidence type="ECO:0000256" key="2">
    <source>
        <dbReference type="SAM" id="SignalP"/>
    </source>
</evidence>
<dbReference type="AlphaFoldDB" id="A4UHA7"/>
<dbReference type="GO" id="GO:0016853">
    <property type="term" value="F:isomerase activity"/>
    <property type="evidence" value="ECO:0007669"/>
    <property type="project" value="UniProtKB-KW"/>
</dbReference>
<dbReference type="PRINTS" id="PR00421">
    <property type="entry name" value="THIOREDOXIN"/>
</dbReference>
<dbReference type="CDD" id="cd02961">
    <property type="entry name" value="PDI_a_family"/>
    <property type="match status" value="1"/>
</dbReference>
<dbReference type="PROSITE" id="PS51352">
    <property type="entry name" value="THIOREDOXIN_2"/>
    <property type="match status" value="1"/>
</dbReference>
<dbReference type="SUPFAM" id="SSF52833">
    <property type="entry name" value="Thioredoxin-like"/>
    <property type="match status" value="1"/>
</dbReference>
<dbReference type="PROSITE" id="PS00194">
    <property type="entry name" value="THIOREDOXIN_1"/>
    <property type="match status" value="1"/>
</dbReference>
<organism evidence="4">
    <name type="scientific">Alexandrium fundyense</name>
    <name type="common">Dinoflagellate</name>
    <dbReference type="NCBI Taxonomy" id="2932"/>
    <lineage>
        <taxon>Eukaryota</taxon>
        <taxon>Sar</taxon>
        <taxon>Alveolata</taxon>
        <taxon>Dinophyceae</taxon>
        <taxon>Gonyaulacales</taxon>
        <taxon>Pyrocystaceae</taxon>
        <taxon>Alexandrium</taxon>
    </lineage>
</organism>
<sequence length="205" mass="22307">MARHIWALAAALLSIRGPWVVGASDVVELTDDNFEHDTQAASGATTGDWFVKFYAPWCGHCKSIAPIWEQVATELKGLVNVAKVDATVHQKLAKRFKIGSYPTLILFSQQKMYKYSGGRDKDALISYASVGFRADEAGPDTSSVPKVPSLLDETLEPLVADVRHILLMRKNAAVALVVIGALFGALFARLLCPRRVLVEGGKKAK</sequence>
<feature type="signal peptide" evidence="2">
    <location>
        <begin position="1"/>
        <end position="23"/>
    </location>
</feature>
<accession>A4UHA7</accession>
<feature type="domain" description="Thioredoxin" evidence="3">
    <location>
        <begin position="6"/>
        <end position="156"/>
    </location>
</feature>
<dbReference type="GO" id="GO:0015035">
    <property type="term" value="F:protein-disulfide reductase activity"/>
    <property type="evidence" value="ECO:0007669"/>
    <property type="project" value="TreeGrafter"/>
</dbReference>
<dbReference type="InterPro" id="IPR013766">
    <property type="entry name" value="Thioredoxin_domain"/>
</dbReference>
<feature type="transmembrane region" description="Helical" evidence="1">
    <location>
        <begin position="172"/>
        <end position="192"/>
    </location>
</feature>
<reference evidence="4" key="1">
    <citation type="journal article" date="2007" name="Proc. Natl. Acad. Sci. U.S.A.">
        <title>Spliced leader RNA trans-splicing in dinoflagellates.</title>
        <authorList>
            <person name="Zhang H."/>
            <person name="Hou Y."/>
            <person name="Miranda L."/>
            <person name="Campbell D.A."/>
            <person name="Sturm N.R."/>
            <person name="Gaasterland T."/>
            <person name="Lin S."/>
        </authorList>
    </citation>
    <scope>NUCLEOTIDE SEQUENCE</scope>
    <source>
        <strain evidence="4">GT-CA28</strain>
    </source>
</reference>
<dbReference type="GO" id="GO:0034976">
    <property type="term" value="P:response to endoplasmic reticulum stress"/>
    <property type="evidence" value="ECO:0007669"/>
    <property type="project" value="TreeGrafter"/>
</dbReference>
<dbReference type="EMBL" id="EF133860">
    <property type="protein sequence ID" value="ABO47865.1"/>
    <property type="molecule type" value="mRNA"/>
</dbReference>